<evidence type="ECO:0000313" key="2">
    <source>
        <dbReference type="Proteomes" id="UP001060085"/>
    </source>
</evidence>
<organism evidence="1 2">
    <name type="scientific">Catharanthus roseus</name>
    <name type="common">Madagascar periwinkle</name>
    <name type="synonym">Vinca rosea</name>
    <dbReference type="NCBI Taxonomy" id="4058"/>
    <lineage>
        <taxon>Eukaryota</taxon>
        <taxon>Viridiplantae</taxon>
        <taxon>Streptophyta</taxon>
        <taxon>Embryophyta</taxon>
        <taxon>Tracheophyta</taxon>
        <taxon>Spermatophyta</taxon>
        <taxon>Magnoliopsida</taxon>
        <taxon>eudicotyledons</taxon>
        <taxon>Gunneridae</taxon>
        <taxon>Pentapetalae</taxon>
        <taxon>asterids</taxon>
        <taxon>lamiids</taxon>
        <taxon>Gentianales</taxon>
        <taxon>Apocynaceae</taxon>
        <taxon>Rauvolfioideae</taxon>
        <taxon>Vinceae</taxon>
        <taxon>Catharanthinae</taxon>
        <taxon>Catharanthus</taxon>
    </lineage>
</organism>
<accession>A0ACB9ZS15</accession>
<protein>
    <submittedName>
        <fullName evidence="1">Uncharacterized protein</fullName>
    </submittedName>
</protein>
<dbReference type="Proteomes" id="UP001060085">
    <property type="component" value="Linkage Group LG08"/>
</dbReference>
<gene>
    <name evidence="1" type="ORF">M9H77_36061</name>
</gene>
<dbReference type="EMBL" id="CM044708">
    <property type="protein sequence ID" value="KAI5650056.1"/>
    <property type="molecule type" value="Genomic_DNA"/>
</dbReference>
<comment type="caution">
    <text evidence="1">The sequence shown here is derived from an EMBL/GenBank/DDBJ whole genome shotgun (WGS) entry which is preliminary data.</text>
</comment>
<evidence type="ECO:0000313" key="1">
    <source>
        <dbReference type="EMBL" id="KAI5650056.1"/>
    </source>
</evidence>
<proteinExistence type="predicted"/>
<keyword evidence="2" id="KW-1185">Reference proteome</keyword>
<name>A0ACB9ZS15_CATRO</name>
<reference evidence="2" key="1">
    <citation type="journal article" date="2023" name="Nat. Plants">
        <title>Single-cell RNA sequencing provides a high-resolution roadmap for understanding the multicellular compartmentation of specialized metabolism.</title>
        <authorList>
            <person name="Sun S."/>
            <person name="Shen X."/>
            <person name="Li Y."/>
            <person name="Li Y."/>
            <person name="Wang S."/>
            <person name="Li R."/>
            <person name="Zhang H."/>
            <person name="Shen G."/>
            <person name="Guo B."/>
            <person name="Wei J."/>
            <person name="Xu J."/>
            <person name="St-Pierre B."/>
            <person name="Chen S."/>
            <person name="Sun C."/>
        </authorList>
    </citation>
    <scope>NUCLEOTIDE SEQUENCE [LARGE SCALE GENOMIC DNA]</scope>
</reference>
<sequence>MTRKVAWQLKPNLPITTLPAADAQHVEIQQQQIQSTVMEATAVQPTVVEVLLQHISPTTDSVSVLAQQQCQDVEHELQASLIGEAEKHNSNNTCADSVQQQQQLPVQQPVVENNVANSTSPPVQQVTESVPLSTAVADSGTIIQQPKEPSPATKCAIINDAPFFATRVLSE</sequence>